<evidence type="ECO:0000313" key="4">
    <source>
        <dbReference type="Proteomes" id="UP000655868"/>
    </source>
</evidence>
<dbReference type="Pfam" id="PF00174">
    <property type="entry name" value="Oxidored_molyb"/>
    <property type="match status" value="1"/>
</dbReference>
<feature type="domain" description="Oxidoreductase molybdopterin-binding" evidence="2">
    <location>
        <begin position="241"/>
        <end position="392"/>
    </location>
</feature>
<evidence type="ECO:0000256" key="1">
    <source>
        <dbReference type="SAM" id="Phobius"/>
    </source>
</evidence>
<keyword evidence="1" id="KW-0472">Membrane</keyword>
<feature type="transmembrane region" description="Helical" evidence="1">
    <location>
        <begin position="92"/>
        <end position="112"/>
    </location>
</feature>
<gene>
    <name evidence="3" type="ORF">JGU71_19040</name>
</gene>
<dbReference type="GO" id="GO:0006790">
    <property type="term" value="P:sulfur compound metabolic process"/>
    <property type="evidence" value="ECO:0007669"/>
    <property type="project" value="TreeGrafter"/>
</dbReference>
<protein>
    <submittedName>
        <fullName evidence="3">Molybdopterin-dependent oxidoreductase</fullName>
    </submittedName>
</protein>
<dbReference type="AlphaFoldDB" id="A0A934NT70"/>
<dbReference type="PANTHER" id="PTHR19372:SF7">
    <property type="entry name" value="SULFITE OXIDASE, MITOCHONDRIAL"/>
    <property type="match status" value="1"/>
</dbReference>
<organism evidence="3 4">
    <name type="scientific">Antrihabitans stalagmiti</name>
    <dbReference type="NCBI Taxonomy" id="2799499"/>
    <lineage>
        <taxon>Bacteria</taxon>
        <taxon>Bacillati</taxon>
        <taxon>Actinomycetota</taxon>
        <taxon>Actinomycetes</taxon>
        <taxon>Mycobacteriales</taxon>
        <taxon>Nocardiaceae</taxon>
        <taxon>Antrihabitans</taxon>
    </lineage>
</organism>
<dbReference type="Gene3D" id="3.90.420.10">
    <property type="entry name" value="Oxidoreductase, molybdopterin-binding domain"/>
    <property type="match status" value="1"/>
</dbReference>
<keyword evidence="1" id="KW-1133">Transmembrane helix</keyword>
<comment type="caution">
    <text evidence="3">The sequence shown here is derived from an EMBL/GenBank/DDBJ whole genome shotgun (WGS) entry which is preliminary data.</text>
</comment>
<dbReference type="SUPFAM" id="SSF56524">
    <property type="entry name" value="Oxidoreductase molybdopterin-binding domain"/>
    <property type="match status" value="1"/>
</dbReference>
<dbReference type="Gene3D" id="2.60.40.650">
    <property type="match status" value="1"/>
</dbReference>
<accession>A0A934NT70</accession>
<evidence type="ECO:0000313" key="3">
    <source>
        <dbReference type="EMBL" id="MBJ8340986.1"/>
    </source>
</evidence>
<dbReference type="EMBL" id="JAEMNV010000006">
    <property type="protein sequence ID" value="MBJ8340986.1"/>
    <property type="molecule type" value="Genomic_DNA"/>
</dbReference>
<dbReference type="SUPFAM" id="SSF81296">
    <property type="entry name" value="E set domains"/>
    <property type="match status" value="1"/>
</dbReference>
<evidence type="ECO:0000259" key="2">
    <source>
        <dbReference type="Pfam" id="PF00174"/>
    </source>
</evidence>
<keyword evidence="1" id="KW-0812">Transmembrane</keyword>
<reference evidence="3" key="1">
    <citation type="submission" date="2020-12" db="EMBL/GenBank/DDBJ databases">
        <title>Antrihabitans popcorni sp. nov. and Antrihabitans auranticaus sp. nov., isolated from a larva cave.</title>
        <authorList>
            <person name="Lee S.D."/>
            <person name="Kim I.S."/>
        </authorList>
    </citation>
    <scope>NUCLEOTIDE SEQUENCE</scope>
    <source>
        <strain evidence="3">YC3-6</strain>
    </source>
</reference>
<feature type="transmembrane region" description="Helical" evidence="1">
    <location>
        <begin position="66"/>
        <end position="85"/>
    </location>
</feature>
<dbReference type="RefSeq" id="WP_199705867.1">
    <property type="nucleotide sequence ID" value="NZ_JAEMNV010000006.1"/>
</dbReference>
<dbReference type="InterPro" id="IPR014756">
    <property type="entry name" value="Ig_E-set"/>
</dbReference>
<name>A0A934NT70_9NOCA</name>
<keyword evidence="4" id="KW-1185">Reference proteome</keyword>
<dbReference type="Proteomes" id="UP000655868">
    <property type="component" value="Unassembled WGS sequence"/>
</dbReference>
<feature type="transmembrane region" description="Helical" evidence="1">
    <location>
        <begin position="165"/>
        <end position="187"/>
    </location>
</feature>
<sequence>MVNRSLRALAGLVSAGAILGVAELVSAPIGPNSAPLPAVGDVVVELTPLGLERWAIEQFGTSDKTVLFLTMVAVSIVVAAIAGIVERRSRPYGSALFAVFGVLSVAACVTRSDASPTYAVPSILGVAIGIAVLRWLTGKLEHSTGAVAPEAPTSAQASGGDRREFLAMVLATGAVAAFAGIGGRIWGSNARDVSASRDAVRLPTVASPPLPAPTGADFKVPGLASYVTPNSQFYRIDTALVVPQLTTDEWSLRIHGMVDREIRLSFADLSAREPIERMVTLACVSNPIGGDLIGNAKWLGYPLKDLLEEAGVQPGADMVLSTSIDDFTAGTPLDVLLDGRDAMLAIGMNDEPLPVSHGFPARLVVPGLYGYVSATKWVTDIEVTRFDRAKAYWTKRGWSERGPIKTGCRIDTPKWSSELQAGRLMVAGVAWAQHRGIRGVEVQIDDGPWQQARIADEVSIDTWRQWAFEWDAEPGKHVIRARATDATGETQTSDEADVVPDGATGWPETTVKVK</sequence>
<proteinExistence type="predicted"/>
<feature type="transmembrane region" description="Helical" evidence="1">
    <location>
        <begin position="118"/>
        <end position="136"/>
    </location>
</feature>
<dbReference type="GO" id="GO:0020037">
    <property type="term" value="F:heme binding"/>
    <property type="evidence" value="ECO:0007669"/>
    <property type="project" value="TreeGrafter"/>
</dbReference>
<dbReference type="InterPro" id="IPR000572">
    <property type="entry name" value="OxRdtase_Mopterin-bd_dom"/>
</dbReference>
<dbReference type="InterPro" id="IPR036374">
    <property type="entry name" value="OxRdtase_Mopterin-bd_sf"/>
</dbReference>
<dbReference type="PANTHER" id="PTHR19372">
    <property type="entry name" value="SULFITE REDUCTASE"/>
    <property type="match status" value="1"/>
</dbReference>
<dbReference type="GO" id="GO:0008482">
    <property type="term" value="F:sulfite oxidase activity"/>
    <property type="evidence" value="ECO:0007669"/>
    <property type="project" value="TreeGrafter"/>
</dbReference>
<dbReference type="GO" id="GO:0043546">
    <property type="term" value="F:molybdopterin cofactor binding"/>
    <property type="evidence" value="ECO:0007669"/>
    <property type="project" value="TreeGrafter"/>
</dbReference>